<keyword evidence="5" id="KW-0547">Nucleotide-binding</keyword>
<evidence type="ECO:0000256" key="11">
    <source>
        <dbReference type="SAM" id="Phobius"/>
    </source>
</evidence>
<evidence type="ECO:0000313" key="14">
    <source>
        <dbReference type="Proteomes" id="UP000642107"/>
    </source>
</evidence>
<dbReference type="CDD" id="cd16917">
    <property type="entry name" value="HATPase_UhpB-NarQ-NarX-like"/>
    <property type="match status" value="1"/>
</dbReference>
<feature type="domain" description="Histidine kinase/HSP90-like ATPase" evidence="12">
    <location>
        <begin position="337"/>
        <end position="430"/>
    </location>
</feature>
<keyword evidence="4" id="KW-0808">Transferase</keyword>
<dbReference type="Proteomes" id="UP000642107">
    <property type="component" value="Unassembled WGS sequence"/>
</dbReference>
<dbReference type="InterPro" id="IPR055558">
    <property type="entry name" value="DUF7134"/>
</dbReference>
<feature type="transmembrane region" description="Helical" evidence="11">
    <location>
        <begin position="77"/>
        <end position="95"/>
    </location>
</feature>
<dbReference type="Gene3D" id="3.30.565.10">
    <property type="entry name" value="Histidine kinase-like ATPase, C-terminal domain"/>
    <property type="match status" value="1"/>
</dbReference>
<evidence type="ECO:0000256" key="6">
    <source>
        <dbReference type="ARBA" id="ARBA00022777"/>
    </source>
</evidence>
<comment type="catalytic activity">
    <reaction evidence="1">
        <text>ATP + protein L-histidine = ADP + protein N-phospho-L-histidine.</text>
        <dbReference type="EC" id="2.7.13.3"/>
    </reaction>
</comment>
<evidence type="ECO:0000259" key="12">
    <source>
        <dbReference type="SMART" id="SM00387"/>
    </source>
</evidence>
<dbReference type="EMBL" id="JACZDF010000001">
    <property type="protein sequence ID" value="MBD9698306.1"/>
    <property type="molecule type" value="Genomic_DNA"/>
</dbReference>
<evidence type="ECO:0000256" key="2">
    <source>
        <dbReference type="ARBA" id="ARBA00012438"/>
    </source>
</evidence>
<dbReference type="Gene3D" id="1.20.5.1930">
    <property type="match status" value="1"/>
</dbReference>
<evidence type="ECO:0000256" key="7">
    <source>
        <dbReference type="ARBA" id="ARBA00022840"/>
    </source>
</evidence>
<reference evidence="13 14" key="1">
    <citation type="submission" date="2020-09" db="EMBL/GenBank/DDBJ databases">
        <title>Flavimobilis rhizosphaerae sp. nov., isolated from rhizosphere soil of Spartina alterniflora.</title>
        <authorList>
            <person name="Hanqin C."/>
        </authorList>
    </citation>
    <scope>NUCLEOTIDE SEQUENCE [LARGE SCALE GENOMIC DNA]</scope>
    <source>
        <strain evidence="13 14">GY 10621</strain>
    </source>
</reference>
<keyword evidence="7" id="KW-0067">ATP-binding</keyword>
<evidence type="ECO:0000256" key="1">
    <source>
        <dbReference type="ARBA" id="ARBA00000085"/>
    </source>
</evidence>
<dbReference type="InterPro" id="IPR050482">
    <property type="entry name" value="Sensor_HK_TwoCompSys"/>
</dbReference>
<dbReference type="InterPro" id="IPR011712">
    <property type="entry name" value="Sig_transdc_His_kin_sub3_dim/P"/>
</dbReference>
<dbReference type="Pfam" id="PF23539">
    <property type="entry name" value="DUF7134"/>
    <property type="match status" value="1"/>
</dbReference>
<dbReference type="InterPro" id="IPR036890">
    <property type="entry name" value="HATPase_C_sf"/>
</dbReference>
<feature type="transmembrane region" description="Helical" evidence="11">
    <location>
        <begin position="126"/>
        <end position="144"/>
    </location>
</feature>
<keyword evidence="11" id="KW-0812">Transmembrane</keyword>
<gene>
    <name evidence="13" type="ORF">IGS67_02200</name>
</gene>
<dbReference type="Pfam" id="PF02518">
    <property type="entry name" value="HATPase_c"/>
    <property type="match status" value="1"/>
</dbReference>
<dbReference type="PANTHER" id="PTHR24421">
    <property type="entry name" value="NITRATE/NITRITE SENSOR PROTEIN NARX-RELATED"/>
    <property type="match status" value="1"/>
</dbReference>
<keyword evidence="11" id="KW-1133">Transmembrane helix</keyword>
<keyword evidence="14" id="KW-1185">Reference proteome</keyword>
<protein>
    <recommendedName>
        <fullName evidence="2">histidine kinase</fullName>
        <ecNumber evidence="2">2.7.13.3</ecNumber>
    </recommendedName>
</protein>
<evidence type="ECO:0000256" key="9">
    <source>
        <dbReference type="SAM" id="Coils"/>
    </source>
</evidence>
<evidence type="ECO:0000256" key="5">
    <source>
        <dbReference type="ARBA" id="ARBA00022741"/>
    </source>
</evidence>
<feature type="transmembrane region" description="Helical" evidence="11">
    <location>
        <begin position="40"/>
        <end position="65"/>
    </location>
</feature>
<feature type="compositionally biased region" description="Low complexity" evidence="10">
    <location>
        <begin position="442"/>
        <end position="452"/>
    </location>
</feature>
<keyword evidence="9" id="KW-0175">Coiled coil</keyword>
<evidence type="ECO:0000256" key="8">
    <source>
        <dbReference type="ARBA" id="ARBA00023012"/>
    </source>
</evidence>
<keyword evidence="8" id="KW-0902">Two-component regulatory system</keyword>
<feature type="transmembrane region" description="Helical" evidence="11">
    <location>
        <begin position="156"/>
        <end position="176"/>
    </location>
</feature>
<evidence type="ECO:0000313" key="13">
    <source>
        <dbReference type="EMBL" id="MBD9698306.1"/>
    </source>
</evidence>
<dbReference type="SMART" id="SM00387">
    <property type="entry name" value="HATPase_c"/>
    <property type="match status" value="1"/>
</dbReference>
<comment type="caution">
    <text evidence="13">The sequence shown here is derived from an EMBL/GenBank/DDBJ whole genome shotgun (WGS) entry which is preliminary data.</text>
</comment>
<feature type="region of interest" description="Disordered" evidence="10">
    <location>
        <begin position="274"/>
        <end position="302"/>
    </location>
</feature>
<feature type="coiled-coil region" evidence="9">
    <location>
        <begin position="185"/>
        <end position="212"/>
    </location>
</feature>
<proteinExistence type="predicted"/>
<organism evidence="13 14">
    <name type="scientific">Flavimobilis rhizosphaerae</name>
    <dbReference type="NCBI Taxonomy" id="2775421"/>
    <lineage>
        <taxon>Bacteria</taxon>
        <taxon>Bacillati</taxon>
        <taxon>Actinomycetota</taxon>
        <taxon>Actinomycetes</taxon>
        <taxon>Micrococcales</taxon>
        <taxon>Jonesiaceae</taxon>
        <taxon>Flavimobilis</taxon>
    </lineage>
</organism>
<keyword evidence="3" id="KW-0597">Phosphoprotein</keyword>
<name>A0ABR9DPF3_9MICO</name>
<feature type="compositionally biased region" description="Low complexity" evidence="10">
    <location>
        <begin position="292"/>
        <end position="302"/>
    </location>
</feature>
<evidence type="ECO:0000256" key="10">
    <source>
        <dbReference type="SAM" id="MobiDB-lite"/>
    </source>
</evidence>
<evidence type="ECO:0000256" key="3">
    <source>
        <dbReference type="ARBA" id="ARBA00022553"/>
    </source>
</evidence>
<evidence type="ECO:0000256" key="4">
    <source>
        <dbReference type="ARBA" id="ARBA00022679"/>
    </source>
</evidence>
<accession>A0ABR9DPF3</accession>
<dbReference type="EC" id="2.7.13.3" evidence="2"/>
<keyword evidence="6 13" id="KW-0418">Kinase</keyword>
<dbReference type="SUPFAM" id="SSF55874">
    <property type="entry name" value="ATPase domain of HSP90 chaperone/DNA topoisomerase II/histidine kinase"/>
    <property type="match status" value="1"/>
</dbReference>
<dbReference type="Pfam" id="PF07730">
    <property type="entry name" value="HisKA_3"/>
    <property type="match status" value="1"/>
</dbReference>
<keyword evidence="11" id="KW-0472">Membrane</keyword>
<dbReference type="InterPro" id="IPR003594">
    <property type="entry name" value="HATPase_dom"/>
</dbReference>
<dbReference type="GO" id="GO:0016301">
    <property type="term" value="F:kinase activity"/>
    <property type="evidence" value="ECO:0007669"/>
    <property type="project" value="UniProtKB-KW"/>
</dbReference>
<feature type="region of interest" description="Disordered" evidence="10">
    <location>
        <begin position="425"/>
        <end position="452"/>
    </location>
</feature>
<sequence>MTRPANTTPYACGVSDLDPPTSWWQRLQQSWERNALKIDVAWTVLALVLMWVASGASSEYGFWATLFIAPLAVRRRFPVTSVVAVYSVGLVYTLSAGTDTGNPGMVAVLAALYSVTVHGPRWAYRTAMVAGAAGAALWSAVMWANYTGYGPDRLSGAFITVTLMVLAELAVWGFALTRRARKDMVATLIDRAERLERERDQQARIATAAERTRIAREMHDIVAHSLSVIIAQADGGRYVVRQDPAAGERVLGTIAETGRDALADMRRLLGVLREPDSARPTAPLPGGSVGVTPTAASADTAPQPAAGDLEQLVAQVRATGLDVSFVRMGSPRPLPPGVGLAVYRVCQESLTNVLKHAGPGPRVTVLVTWGTTTLTLDVSDDGRGASAGSDGAGQGLLGMTERATMFGGSLTAGPRPGGGFRVHLEVPLPGGGATPLPPAAPAPAAAPTQEPT</sequence>
<dbReference type="PANTHER" id="PTHR24421:SF10">
    <property type="entry name" value="NITRATE_NITRITE SENSOR PROTEIN NARQ"/>
    <property type="match status" value="1"/>
</dbReference>